<protein>
    <submittedName>
        <fullName evidence="2">Uncharacterized protein</fullName>
    </submittedName>
</protein>
<name>A0ABV1P1I6_9ACTN</name>
<organism evidence="2 3">
    <name type="scientific">Nocardioides kribbensis</name>
    <dbReference type="NCBI Taxonomy" id="305517"/>
    <lineage>
        <taxon>Bacteria</taxon>
        <taxon>Bacillati</taxon>
        <taxon>Actinomycetota</taxon>
        <taxon>Actinomycetes</taxon>
        <taxon>Propionibacteriales</taxon>
        <taxon>Nocardioidaceae</taxon>
        <taxon>Nocardioides</taxon>
    </lineage>
</organism>
<accession>A0ABV1P1I6</accession>
<dbReference type="RefSeq" id="WP_056863681.1">
    <property type="nucleotide sequence ID" value="NZ_BAAAMM010000016.1"/>
</dbReference>
<feature type="region of interest" description="Disordered" evidence="1">
    <location>
        <begin position="66"/>
        <end position="96"/>
    </location>
</feature>
<evidence type="ECO:0000313" key="3">
    <source>
        <dbReference type="Proteomes" id="UP001482520"/>
    </source>
</evidence>
<gene>
    <name evidence="2" type="ORF">V6R90_15050</name>
</gene>
<comment type="caution">
    <text evidence="2">The sequence shown here is derived from an EMBL/GenBank/DDBJ whole genome shotgun (WGS) entry which is preliminary data.</text>
</comment>
<dbReference type="EMBL" id="JBEGDP010000019">
    <property type="protein sequence ID" value="MEQ7848598.1"/>
    <property type="molecule type" value="Genomic_DNA"/>
</dbReference>
<keyword evidence="3" id="KW-1185">Reference proteome</keyword>
<evidence type="ECO:0000256" key="1">
    <source>
        <dbReference type="SAM" id="MobiDB-lite"/>
    </source>
</evidence>
<sequence length="140" mass="14598">MSSTPTSPLVDPALLQHCRRSAEAGFPFRVRTPAVAATLLLQGLATRDASDPLLLTGLPLALTWAPPARDPLPLRPTAASAAPDRPRRCASGHHLSPVAAEVTGVRQRGAADVLGGERVELCARCASMLADAGYFTARPA</sequence>
<dbReference type="Proteomes" id="UP001482520">
    <property type="component" value="Unassembled WGS sequence"/>
</dbReference>
<proteinExistence type="predicted"/>
<evidence type="ECO:0000313" key="2">
    <source>
        <dbReference type="EMBL" id="MEQ7848598.1"/>
    </source>
</evidence>
<reference evidence="2 3" key="1">
    <citation type="submission" date="2024-02" db="EMBL/GenBank/DDBJ databases">
        <title>Full genome sequence of Nocardioides kribbensis.</title>
        <authorList>
            <person name="Poletto B.L."/>
            <person name="Silva G."/>
            <person name="Galante D."/>
            <person name="Campos K.R."/>
            <person name="Santos M.B.N."/>
            <person name="Sacchi C.T."/>
        </authorList>
    </citation>
    <scope>NUCLEOTIDE SEQUENCE [LARGE SCALE GENOMIC DNA]</scope>
    <source>
        <strain evidence="2 3">O4R</strain>
    </source>
</reference>